<organism evidence="1 2">
    <name type="scientific">Brachionus plicatilis</name>
    <name type="common">Marine rotifer</name>
    <name type="synonym">Brachionus muelleri</name>
    <dbReference type="NCBI Taxonomy" id="10195"/>
    <lineage>
        <taxon>Eukaryota</taxon>
        <taxon>Metazoa</taxon>
        <taxon>Spiralia</taxon>
        <taxon>Gnathifera</taxon>
        <taxon>Rotifera</taxon>
        <taxon>Eurotatoria</taxon>
        <taxon>Monogononta</taxon>
        <taxon>Pseudotrocha</taxon>
        <taxon>Ploima</taxon>
        <taxon>Brachionidae</taxon>
        <taxon>Brachionus</taxon>
    </lineage>
</organism>
<dbReference type="AlphaFoldDB" id="A0A3M7PG49"/>
<name>A0A3M7PG49_BRAPC</name>
<keyword evidence="2" id="KW-1185">Reference proteome</keyword>
<proteinExistence type="predicted"/>
<evidence type="ECO:0000313" key="1">
    <source>
        <dbReference type="EMBL" id="RMZ98022.1"/>
    </source>
</evidence>
<accession>A0A3M7PG49</accession>
<gene>
    <name evidence="1" type="ORF">BpHYR1_029762</name>
</gene>
<dbReference type="EMBL" id="REGN01011019">
    <property type="protein sequence ID" value="RMZ98022.1"/>
    <property type="molecule type" value="Genomic_DNA"/>
</dbReference>
<evidence type="ECO:0000313" key="2">
    <source>
        <dbReference type="Proteomes" id="UP000276133"/>
    </source>
</evidence>
<comment type="caution">
    <text evidence="1">The sequence shown here is derived from an EMBL/GenBank/DDBJ whole genome shotgun (WGS) entry which is preliminary data.</text>
</comment>
<protein>
    <submittedName>
        <fullName evidence="1">Uncharacterized protein</fullName>
    </submittedName>
</protein>
<reference evidence="1 2" key="1">
    <citation type="journal article" date="2018" name="Sci. Rep.">
        <title>Genomic signatures of local adaptation to the degree of environmental predictability in rotifers.</title>
        <authorList>
            <person name="Franch-Gras L."/>
            <person name="Hahn C."/>
            <person name="Garcia-Roger E.M."/>
            <person name="Carmona M.J."/>
            <person name="Serra M."/>
            <person name="Gomez A."/>
        </authorList>
    </citation>
    <scope>NUCLEOTIDE SEQUENCE [LARGE SCALE GENOMIC DNA]</scope>
    <source>
        <strain evidence="1">HYR1</strain>
    </source>
</reference>
<sequence>MNAEITLHTYLIVIINYLEISNGQILLIKNFVNFISKVNMDLLLTIQYPTPNILKASKKTNLIISATLLEKYFLKLDQNSFNEKIDMFLLDLRKKLALD</sequence>
<dbReference type="Proteomes" id="UP000276133">
    <property type="component" value="Unassembled WGS sequence"/>
</dbReference>